<gene>
    <name evidence="2" type="ORF">FOZG_02480</name>
</gene>
<name>W9KUB0_FUSOX</name>
<dbReference type="PANTHER" id="PTHR48079:SF6">
    <property type="entry name" value="NAD(P)-BINDING DOMAIN-CONTAINING PROTEIN-RELATED"/>
    <property type="match status" value="1"/>
</dbReference>
<reference evidence="2" key="1">
    <citation type="submission" date="2011-06" db="EMBL/GenBank/DDBJ databases">
        <title>The Genome Sequence of Fusarium oxysporum Fo47.</title>
        <authorList>
            <consortium name="The Broad Institute Genome Sequencing Platform"/>
            <person name="Ma L.-J."/>
            <person name="Gale L.R."/>
            <person name="Schwartz D.C."/>
            <person name="Zhou S."/>
            <person name="Corby-Kistler H."/>
            <person name="Young S.K."/>
            <person name="Zeng Q."/>
            <person name="Gargeya S."/>
            <person name="Fitzgerald M."/>
            <person name="Haas B."/>
            <person name="Abouelleil A."/>
            <person name="Alvarado L."/>
            <person name="Arachchi H.M."/>
            <person name="Berlin A."/>
            <person name="Brown A."/>
            <person name="Chapman S.B."/>
            <person name="Chen Z."/>
            <person name="Dunbar C."/>
            <person name="Freedman E."/>
            <person name="Gearin G."/>
            <person name="Gellesch M."/>
            <person name="Goldberg J."/>
            <person name="Griggs A."/>
            <person name="Gujja S."/>
            <person name="Heiman D."/>
            <person name="Howarth C."/>
            <person name="Larson L."/>
            <person name="Lui A."/>
            <person name="MacDonald P.J.P."/>
            <person name="Mehta T."/>
            <person name="Montmayeur A."/>
            <person name="Murphy C."/>
            <person name="Neiman D."/>
            <person name="Pearson M."/>
            <person name="Priest M."/>
            <person name="Roberts A."/>
            <person name="Saif S."/>
            <person name="Shea T."/>
            <person name="Shenoy N."/>
            <person name="Sisk P."/>
            <person name="Stolte C."/>
            <person name="Sykes S."/>
            <person name="Wortman J."/>
            <person name="Nusbaum C."/>
            <person name="Birren B."/>
        </authorList>
    </citation>
    <scope>NUCLEOTIDE SEQUENCE [LARGE SCALE GENOMIC DNA]</scope>
    <source>
        <strain evidence="2">Fo47</strain>
    </source>
</reference>
<dbReference type="PANTHER" id="PTHR48079">
    <property type="entry name" value="PROTEIN YEEZ"/>
    <property type="match status" value="1"/>
</dbReference>
<organism evidence="2">
    <name type="scientific">Fusarium oxysporum Fo47</name>
    <dbReference type="NCBI Taxonomy" id="660027"/>
    <lineage>
        <taxon>Eukaryota</taxon>
        <taxon>Fungi</taxon>
        <taxon>Dikarya</taxon>
        <taxon>Ascomycota</taxon>
        <taxon>Pezizomycotina</taxon>
        <taxon>Sordariomycetes</taxon>
        <taxon>Hypocreomycetidae</taxon>
        <taxon>Hypocreales</taxon>
        <taxon>Nectriaceae</taxon>
        <taxon>Fusarium</taxon>
        <taxon>Fusarium oxysporum species complex</taxon>
    </lineage>
</organism>
<proteinExistence type="predicted"/>
<evidence type="ECO:0000259" key="1">
    <source>
        <dbReference type="Pfam" id="PF01370"/>
    </source>
</evidence>
<dbReference type="HOGENOM" id="CLU_007383_12_2_1"/>
<dbReference type="GO" id="GO:0005737">
    <property type="term" value="C:cytoplasm"/>
    <property type="evidence" value="ECO:0007669"/>
    <property type="project" value="TreeGrafter"/>
</dbReference>
<dbReference type="AlphaFoldDB" id="W9KUB0"/>
<accession>W9KUB0</accession>
<dbReference type="Pfam" id="PF01370">
    <property type="entry name" value="Epimerase"/>
    <property type="match status" value="1"/>
</dbReference>
<dbReference type="Gene3D" id="3.40.50.720">
    <property type="entry name" value="NAD(P)-binding Rossmann-like Domain"/>
    <property type="match status" value="1"/>
</dbReference>
<feature type="domain" description="NAD-dependent epimerase/dehydratase" evidence="1">
    <location>
        <begin position="24"/>
        <end position="101"/>
    </location>
</feature>
<sequence length="360" mass="38830">MVKLFLSVSQIYYSAATLTGVHRTGGTGYIGGDVLSAIVEAHPDYEITCLARNAEKAGLLNSRYPFLSTIVGDLDDSHLLAEQAVKADIVCHLANCEHPGAVQAISKGFSQLDASSPAKAFIHLSGSDILCFEDLDNSTYGTKSNKFYDDMQGVDEVLDIPKDAPHQSVDSVVTQLGSKNKVVKTAIVCPPAIYGTGRGPGNKRSIQVPELVSHTLKRGAGFRVGQGENRWATVNIRDLAQLFLKLVEDAASGTWKGTWGRYGFYFAGSGLASWGDVSAQIAQEAVTQGFLKSGKVDSLSWEEADKVWEYSSIFLGTNSLCKSLRAKEVLGWVPEGRSLGEEIRDLINQEATSLGLARIH</sequence>
<evidence type="ECO:0000313" key="2">
    <source>
        <dbReference type="EMBL" id="EWZ46329.1"/>
    </source>
</evidence>
<dbReference type="GO" id="GO:0004029">
    <property type="term" value="F:aldehyde dehydrogenase (NAD+) activity"/>
    <property type="evidence" value="ECO:0007669"/>
    <property type="project" value="TreeGrafter"/>
</dbReference>
<dbReference type="InterPro" id="IPR001509">
    <property type="entry name" value="Epimerase_deHydtase"/>
</dbReference>
<dbReference type="InterPro" id="IPR051783">
    <property type="entry name" value="NAD(P)-dependent_oxidoreduct"/>
</dbReference>
<dbReference type="SUPFAM" id="SSF51735">
    <property type="entry name" value="NAD(P)-binding Rossmann-fold domains"/>
    <property type="match status" value="1"/>
</dbReference>
<dbReference type="VEuPathDB" id="FungiDB:FOZG_02480"/>
<protein>
    <recommendedName>
        <fullName evidence="1">NAD-dependent epimerase/dehydratase domain-containing protein</fullName>
    </recommendedName>
</protein>
<dbReference type="EMBL" id="JH717897">
    <property type="protein sequence ID" value="EWZ46329.1"/>
    <property type="molecule type" value="Genomic_DNA"/>
</dbReference>
<dbReference type="Proteomes" id="UP000030766">
    <property type="component" value="Unassembled WGS sequence"/>
</dbReference>
<reference evidence="2" key="2">
    <citation type="submission" date="2012-06" db="EMBL/GenBank/DDBJ databases">
        <title>Annotation of the Genome Sequence of Fusarium oxysporum Fo47.</title>
        <authorList>
            <consortium name="The Broad Institute Genomics Platform"/>
            <person name="Ma L.-J."/>
            <person name="Corby-Kistler H."/>
            <person name="Broz K."/>
            <person name="Gale L.R."/>
            <person name="Jonkers W."/>
            <person name="O'Donnell K."/>
            <person name="Ploetz R."/>
            <person name="Steinberg C."/>
            <person name="Schwartz D.C."/>
            <person name="VanEtten H."/>
            <person name="Zhou S."/>
            <person name="Young S.K."/>
            <person name="Zeng Q."/>
            <person name="Gargeya S."/>
            <person name="Fitzgerald M."/>
            <person name="Abouelleil A."/>
            <person name="Alvarado L."/>
            <person name="Chapman S.B."/>
            <person name="Gainer-Dewar J."/>
            <person name="Goldberg J."/>
            <person name="Griggs A."/>
            <person name="Gujja S."/>
            <person name="Hansen M."/>
            <person name="Howarth C."/>
            <person name="Imamovic A."/>
            <person name="Ireland A."/>
            <person name="Larimer J."/>
            <person name="McCowan C."/>
            <person name="Murphy C."/>
            <person name="Pearson M."/>
            <person name="Poon T.W."/>
            <person name="Priest M."/>
            <person name="Roberts A."/>
            <person name="Saif S."/>
            <person name="Shea T."/>
            <person name="Sykes S."/>
            <person name="Wortman J."/>
            <person name="Nusbaum C."/>
            <person name="Birren B."/>
        </authorList>
    </citation>
    <scope>NUCLEOTIDE SEQUENCE</scope>
    <source>
        <strain evidence="2">Fo47</strain>
    </source>
</reference>
<dbReference type="InterPro" id="IPR036291">
    <property type="entry name" value="NAD(P)-bd_dom_sf"/>
</dbReference>